<reference evidence="1" key="1">
    <citation type="journal article" date="2019" name="bioRxiv">
        <title>The Genome of the Zebra Mussel, Dreissena polymorpha: A Resource for Invasive Species Research.</title>
        <authorList>
            <person name="McCartney M.A."/>
            <person name="Auch B."/>
            <person name="Kono T."/>
            <person name="Mallez S."/>
            <person name="Zhang Y."/>
            <person name="Obille A."/>
            <person name="Becker A."/>
            <person name="Abrahante J.E."/>
            <person name="Garbe J."/>
            <person name="Badalamenti J.P."/>
            <person name="Herman A."/>
            <person name="Mangelson H."/>
            <person name="Liachko I."/>
            <person name="Sullivan S."/>
            <person name="Sone E.D."/>
            <person name="Koren S."/>
            <person name="Silverstein K.A.T."/>
            <person name="Beckman K.B."/>
            <person name="Gohl D.M."/>
        </authorList>
    </citation>
    <scope>NUCLEOTIDE SEQUENCE</scope>
    <source>
        <strain evidence="1">Duluth1</strain>
        <tissue evidence="1">Whole animal</tissue>
    </source>
</reference>
<dbReference type="AlphaFoldDB" id="A0A9D4KUK9"/>
<evidence type="ECO:0000313" key="2">
    <source>
        <dbReference type="Proteomes" id="UP000828390"/>
    </source>
</evidence>
<proteinExistence type="predicted"/>
<reference evidence="1" key="2">
    <citation type="submission" date="2020-11" db="EMBL/GenBank/DDBJ databases">
        <authorList>
            <person name="McCartney M.A."/>
            <person name="Auch B."/>
            <person name="Kono T."/>
            <person name="Mallez S."/>
            <person name="Becker A."/>
            <person name="Gohl D.M."/>
            <person name="Silverstein K.A.T."/>
            <person name="Koren S."/>
            <person name="Bechman K.B."/>
            <person name="Herman A."/>
            <person name="Abrahante J.E."/>
            <person name="Garbe J."/>
        </authorList>
    </citation>
    <scope>NUCLEOTIDE SEQUENCE</scope>
    <source>
        <strain evidence="1">Duluth1</strain>
        <tissue evidence="1">Whole animal</tissue>
    </source>
</reference>
<accession>A0A9D4KUK9</accession>
<evidence type="ECO:0000313" key="1">
    <source>
        <dbReference type="EMBL" id="KAH3846171.1"/>
    </source>
</evidence>
<sequence length="75" mass="8449">MVRQVCPTMCISSNQNRSRNKRSAITEDQSQPSRNVLIVEQIACQTSARPLELSAENVESLISMRQPENQNTKAM</sequence>
<keyword evidence="2" id="KW-1185">Reference proteome</keyword>
<dbReference type="EMBL" id="JAIWYP010000003">
    <property type="protein sequence ID" value="KAH3846171.1"/>
    <property type="molecule type" value="Genomic_DNA"/>
</dbReference>
<name>A0A9D4KUK9_DREPO</name>
<dbReference type="Proteomes" id="UP000828390">
    <property type="component" value="Unassembled WGS sequence"/>
</dbReference>
<organism evidence="1 2">
    <name type="scientific">Dreissena polymorpha</name>
    <name type="common">Zebra mussel</name>
    <name type="synonym">Mytilus polymorpha</name>
    <dbReference type="NCBI Taxonomy" id="45954"/>
    <lineage>
        <taxon>Eukaryota</taxon>
        <taxon>Metazoa</taxon>
        <taxon>Spiralia</taxon>
        <taxon>Lophotrochozoa</taxon>
        <taxon>Mollusca</taxon>
        <taxon>Bivalvia</taxon>
        <taxon>Autobranchia</taxon>
        <taxon>Heteroconchia</taxon>
        <taxon>Euheterodonta</taxon>
        <taxon>Imparidentia</taxon>
        <taxon>Neoheterodontei</taxon>
        <taxon>Myida</taxon>
        <taxon>Dreissenoidea</taxon>
        <taxon>Dreissenidae</taxon>
        <taxon>Dreissena</taxon>
    </lineage>
</organism>
<gene>
    <name evidence="1" type="ORF">DPMN_088469</name>
</gene>
<protein>
    <submittedName>
        <fullName evidence="1">Uncharacterized protein</fullName>
    </submittedName>
</protein>
<comment type="caution">
    <text evidence="1">The sequence shown here is derived from an EMBL/GenBank/DDBJ whole genome shotgun (WGS) entry which is preliminary data.</text>
</comment>